<dbReference type="PANTHER" id="PTHR42732">
    <property type="entry name" value="BETA-GALACTOSIDASE"/>
    <property type="match status" value="1"/>
</dbReference>
<protein>
    <submittedName>
        <fullName evidence="10">Beta-galactosidase</fullName>
    </submittedName>
</protein>
<accession>A0A1I7LPV6</accession>
<keyword evidence="4" id="KW-0732">Signal</keyword>
<feature type="domain" description="Glycoside hydrolase family 2" evidence="8">
    <location>
        <begin position="726"/>
        <end position="829"/>
    </location>
</feature>
<dbReference type="GO" id="GO:0004553">
    <property type="term" value="F:hydrolase activity, hydrolyzing O-glycosyl compounds"/>
    <property type="evidence" value="ECO:0007669"/>
    <property type="project" value="InterPro"/>
</dbReference>
<dbReference type="Pfam" id="PF02836">
    <property type="entry name" value="Glyco_hydro_2_C"/>
    <property type="match status" value="1"/>
</dbReference>
<dbReference type="NCBIfam" id="NF041463">
    <property type="entry name" value="GalB"/>
    <property type="match status" value="1"/>
</dbReference>
<dbReference type="GO" id="GO:0005975">
    <property type="term" value="P:carbohydrate metabolic process"/>
    <property type="evidence" value="ECO:0007669"/>
    <property type="project" value="InterPro"/>
</dbReference>
<dbReference type="PANTHER" id="PTHR42732:SF1">
    <property type="entry name" value="BETA-MANNOSIDASE"/>
    <property type="match status" value="1"/>
</dbReference>
<feature type="domain" description="DUF4982" evidence="7">
    <location>
        <begin position="654"/>
        <end position="713"/>
    </location>
</feature>
<dbReference type="SUPFAM" id="SSF49373">
    <property type="entry name" value="Invasin/intimin cell-adhesion fragments"/>
    <property type="match status" value="1"/>
</dbReference>
<evidence type="ECO:0000259" key="5">
    <source>
        <dbReference type="Pfam" id="PF00703"/>
    </source>
</evidence>
<dbReference type="InterPro" id="IPR051913">
    <property type="entry name" value="GH2_Domain-Containing"/>
</dbReference>
<name>A0A1I7LPV6_9BURK</name>
<dbReference type="PROSITE" id="PS00608">
    <property type="entry name" value="GLYCOSYL_HYDROL_F2_2"/>
    <property type="match status" value="1"/>
</dbReference>
<feature type="domain" description="Glycoside hydrolase family 2 catalytic" evidence="6">
    <location>
        <begin position="311"/>
        <end position="460"/>
    </location>
</feature>
<comment type="similarity">
    <text evidence="1">Belongs to the glycosyl hydrolase 2 family.</text>
</comment>
<evidence type="ECO:0000259" key="6">
    <source>
        <dbReference type="Pfam" id="PF02836"/>
    </source>
</evidence>
<dbReference type="PRINTS" id="PR00132">
    <property type="entry name" value="GLHYDRLASE2"/>
</dbReference>
<dbReference type="Pfam" id="PF22666">
    <property type="entry name" value="Glyco_hydro_2_N2"/>
    <property type="match status" value="1"/>
</dbReference>
<evidence type="ECO:0000259" key="9">
    <source>
        <dbReference type="Pfam" id="PF22666"/>
    </source>
</evidence>
<dbReference type="InterPro" id="IPR008964">
    <property type="entry name" value="Invasin/intimin_cell_adhesion"/>
</dbReference>
<organism evidence="10 11">
    <name type="scientific">Pseudoduganella namucuonensis</name>
    <dbReference type="NCBI Taxonomy" id="1035707"/>
    <lineage>
        <taxon>Bacteria</taxon>
        <taxon>Pseudomonadati</taxon>
        <taxon>Pseudomonadota</taxon>
        <taxon>Betaproteobacteria</taxon>
        <taxon>Burkholderiales</taxon>
        <taxon>Oxalobacteraceae</taxon>
        <taxon>Telluria group</taxon>
        <taxon>Pseudoduganella</taxon>
    </lineage>
</organism>
<keyword evidence="3" id="KW-0326">Glycosidase</keyword>
<dbReference type="InterPro" id="IPR054593">
    <property type="entry name" value="Beta-mannosidase-like_N2"/>
</dbReference>
<dbReference type="InterPro" id="IPR040605">
    <property type="entry name" value="Glyco_hydro2_dom5"/>
</dbReference>
<dbReference type="AlphaFoldDB" id="A0A1I7LPV6"/>
<dbReference type="RefSeq" id="WP_218164943.1">
    <property type="nucleotide sequence ID" value="NZ_FPBO01000034.1"/>
</dbReference>
<evidence type="ECO:0000256" key="4">
    <source>
        <dbReference type="SAM" id="SignalP"/>
    </source>
</evidence>
<evidence type="ECO:0000256" key="1">
    <source>
        <dbReference type="ARBA" id="ARBA00007401"/>
    </source>
</evidence>
<dbReference type="InterPro" id="IPR036156">
    <property type="entry name" value="Beta-gal/glucu_dom_sf"/>
</dbReference>
<dbReference type="InterPro" id="IPR006103">
    <property type="entry name" value="Glyco_hydro_2_cat"/>
</dbReference>
<dbReference type="SUPFAM" id="SSF49785">
    <property type="entry name" value="Galactose-binding domain-like"/>
    <property type="match status" value="1"/>
</dbReference>
<proteinExistence type="inferred from homology"/>
<dbReference type="Pfam" id="PF00703">
    <property type="entry name" value="Glyco_hydro_2"/>
    <property type="match status" value="1"/>
</dbReference>
<dbReference type="SUPFAM" id="SSF49303">
    <property type="entry name" value="beta-Galactosidase/glucuronidase domain"/>
    <property type="match status" value="1"/>
</dbReference>
<dbReference type="Gene3D" id="2.60.120.260">
    <property type="entry name" value="Galactose-binding domain-like"/>
    <property type="match status" value="1"/>
</dbReference>
<keyword evidence="11" id="KW-1185">Reference proteome</keyword>
<dbReference type="Gene3D" id="3.20.20.80">
    <property type="entry name" value="Glycosidases"/>
    <property type="match status" value="1"/>
</dbReference>
<dbReference type="Proteomes" id="UP000199391">
    <property type="component" value="Unassembled WGS sequence"/>
</dbReference>
<dbReference type="Pfam" id="PF18565">
    <property type="entry name" value="Glyco_hydro2_C5"/>
    <property type="match status" value="1"/>
</dbReference>
<dbReference type="InterPro" id="IPR032311">
    <property type="entry name" value="DUF4982"/>
</dbReference>
<feature type="signal peptide" evidence="4">
    <location>
        <begin position="1"/>
        <end position="22"/>
    </location>
</feature>
<dbReference type="InterPro" id="IPR013783">
    <property type="entry name" value="Ig-like_fold"/>
</dbReference>
<dbReference type="InterPro" id="IPR017853">
    <property type="entry name" value="GH"/>
</dbReference>
<dbReference type="InterPro" id="IPR023232">
    <property type="entry name" value="Glyco_hydro_2_AS"/>
</dbReference>
<dbReference type="InterPro" id="IPR006102">
    <property type="entry name" value="Ig-like_GH2"/>
</dbReference>
<evidence type="ECO:0000313" key="11">
    <source>
        <dbReference type="Proteomes" id="UP000199391"/>
    </source>
</evidence>
<dbReference type="Gene3D" id="2.60.40.10">
    <property type="entry name" value="Immunoglobulins"/>
    <property type="match status" value="3"/>
</dbReference>
<evidence type="ECO:0000313" key="10">
    <source>
        <dbReference type="EMBL" id="SFV11717.1"/>
    </source>
</evidence>
<dbReference type="Pfam" id="PF16355">
    <property type="entry name" value="DUF4982"/>
    <property type="match status" value="1"/>
</dbReference>
<dbReference type="STRING" id="1035707.SAMN05216552_103485"/>
<evidence type="ECO:0000259" key="7">
    <source>
        <dbReference type="Pfam" id="PF16355"/>
    </source>
</evidence>
<reference evidence="11" key="1">
    <citation type="submission" date="2016-10" db="EMBL/GenBank/DDBJ databases">
        <authorList>
            <person name="Varghese N."/>
            <person name="Submissions S."/>
        </authorList>
    </citation>
    <scope>NUCLEOTIDE SEQUENCE [LARGE SCALE GENOMIC DNA]</scope>
    <source>
        <strain evidence="11">CGMCC 1.11014</strain>
    </source>
</reference>
<dbReference type="InterPro" id="IPR006101">
    <property type="entry name" value="Glyco_hydro_2"/>
</dbReference>
<dbReference type="InterPro" id="IPR048229">
    <property type="entry name" value="GalB-like"/>
</dbReference>
<feature type="domain" description="Glycoside hydrolase family 2 immunoglobulin-like beta-sandwich" evidence="5">
    <location>
        <begin position="190"/>
        <end position="301"/>
    </location>
</feature>
<feature type="chain" id="PRO_5011780095" evidence="4">
    <location>
        <begin position="23"/>
        <end position="834"/>
    </location>
</feature>
<gene>
    <name evidence="10" type="ORF">SAMN05216552_103485</name>
</gene>
<dbReference type="InterPro" id="IPR008979">
    <property type="entry name" value="Galactose-bd-like_sf"/>
</dbReference>
<dbReference type="SUPFAM" id="SSF51445">
    <property type="entry name" value="(Trans)glycosidases"/>
    <property type="match status" value="1"/>
</dbReference>
<sequence>MRPITLLPLTMAALALTQPAHADQQSVRERASFNADWRFMKGDPSGGADAALDDAKWRKLDLPHDFGIEGPFKQEYQGETGKLPWWGVAWYRKKFTLPAGDAGRRIHLDIDGAMSHATVWVNGKRVGGWPYGYTSFRVDLTEHLKPGAENTLAVRLDNPPDSSRWYPGGGIYRNVWLVKTAPLHVAHNGTFVTTPIVKADAATVDVQVTLDNKGAATAAQVSTALYALDAAGRRTGEALARSEASALTKVGAGRQILLAQSLELKQPRFWSPRTPQRYVAVTTVSEQGRVVDEVETPFGVRTVSFDAARGFFLNGEHVAIQGVCMHHDLGALGAALNVRALERQLEILKEMGVNAIRTTHNPPAPEMLDLADRMGFLIVEEAFDAWRLGKTPNDYGLLYDEWHEKDLRAMVKRDRNHPSVIMWSIGNEIREQGEPEGWKMAAHLADIVRSEDRTRLTTAGFNHVVSGYNGFQTAVDVVGFNYKPWEYPKFHQSAPQIPVIGSETASTVSSRGEYFFPVSDDKSKGQANFQVSSYDLTAPPWASAPELEFKGLDDNPFVAGEFVWTGFDYLGEPTPYNADTTNVLNFTDPAARERAARELKELSKLNIPSRSSYFGIVDLAGFKKDRFYLYQARWRPELPMAHLLPHWNWPERVGEVTPVHLYTSGDEAELFLNGQSLGRKKRGPRDYRLRWDDVVYKPGTLRAVTYKQGKPWAEDTVQTTGKAAKLSLTADRDALLADGKDLSFVTVAITDKEGRTVPRTSNPVRFSVSGPAELVATDNGDATSHVSFQSPERAAFNGLALAIVRTKSGKAGPIVVTATSEGLGSAKVTLNSKP</sequence>
<evidence type="ECO:0000256" key="3">
    <source>
        <dbReference type="ARBA" id="ARBA00023295"/>
    </source>
</evidence>
<evidence type="ECO:0000259" key="8">
    <source>
        <dbReference type="Pfam" id="PF18565"/>
    </source>
</evidence>
<evidence type="ECO:0000256" key="2">
    <source>
        <dbReference type="ARBA" id="ARBA00022801"/>
    </source>
</evidence>
<dbReference type="EMBL" id="FPBO01000034">
    <property type="protein sequence ID" value="SFV11717.1"/>
    <property type="molecule type" value="Genomic_DNA"/>
</dbReference>
<keyword evidence="2" id="KW-0378">Hydrolase</keyword>
<feature type="domain" description="Beta-mannosidase-like galactose-binding" evidence="9">
    <location>
        <begin position="83"/>
        <end position="162"/>
    </location>
</feature>